<reference evidence="2" key="1">
    <citation type="journal article" date="2015" name="Nature">
        <title>Complex archaea that bridge the gap between prokaryotes and eukaryotes.</title>
        <authorList>
            <person name="Spang A."/>
            <person name="Saw J.H."/>
            <person name="Jorgensen S.L."/>
            <person name="Zaremba-Niedzwiedzka K."/>
            <person name="Martijn J."/>
            <person name="Lind A.E."/>
            <person name="van Eijk R."/>
            <person name="Schleper C."/>
            <person name="Guy L."/>
            <person name="Ettema T.J."/>
        </authorList>
    </citation>
    <scope>NUCLEOTIDE SEQUENCE</scope>
</reference>
<dbReference type="EMBL" id="LAZR01023722">
    <property type="protein sequence ID" value="KKL77540.1"/>
    <property type="molecule type" value="Genomic_DNA"/>
</dbReference>
<protein>
    <submittedName>
        <fullName evidence="2">Uncharacterized protein</fullName>
    </submittedName>
</protein>
<organism evidence="2">
    <name type="scientific">marine sediment metagenome</name>
    <dbReference type="NCBI Taxonomy" id="412755"/>
    <lineage>
        <taxon>unclassified sequences</taxon>
        <taxon>metagenomes</taxon>
        <taxon>ecological metagenomes</taxon>
    </lineage>
</organism>
<comment type="caution">
    <text evidence="2">The sequence shown here is derived from an EMBL/GenBank/DDBJ whole genome shotgun (WGS) entry which is preliminary data.</text>
</comment>
<proteinExistence type="predicted"/>
<feature type="compositionally biased region" description="Gly residues" evidence="1">
    <location>
        <begin position="66"/>
        <end position="77"/>
    </location>
</feature>
<feature type="compositionally biased region" description="Basic and acidic residues" evidence="1">
    <location>
        <begin position="10"/>
        <end position="29"/>
    </location>
</feature>
<sequence>MSKGSSTRPHNKEKFDESYIRIFGRKEIKTWNPDGEEEGTDRLHPSKAHPKVGRDGCQESKEDGGRGSGPGIGQTCP</sequence>
<dbReference type="AlphaFoldDB" id="A0A0F9H7C7"/>
<accession>A0A0F9H7C7</accession>
<gene>
    <name evidence="2" type="ORF">LCGC14_2033890</name>
</gene>
<name>A0A0F9H7C7_9ZZZZ</name>
<evidence type="ECO:0000313" key="2">
    <source>
        <dbReference type="EMBL" id="KKL77540.1"/>
    </source>
</evidence>
<evidence type="ECO:0000256" key="1">
    <source>
        <dbReference type="SAM" id="MobiDB-lite"/>
    </source>
</evidence>
<feature type="compositionally biased region" description="Basic and acidic residues" evidence="1">
    <location>
        <begin position="52"/>
        <end position="65"/>
    </location>
</feature>
<feature type="region of interest" description="Disordered" evidence="1">
    <location>
        <begin position="1"/>
        <end position="77"/>
    </location>
</feature>